<organism evidence="9">
    <name type="scientific">Oikopleura dioica</name>
    <name type="common">Tunicate</name>
    <dbReference type="NCBI Taxonomy" id="34765"/>
    <lineage>
        <taxon>Eukaryota</taxon>
        <taxon>Metazoa</taxon>
        <taxon>Chordata</taxon>
        <taxon>Tunicata</taxon>
        <taxon>Appendicularia</taxon>
        <taxon>Copelata</taxon>
        <taxon>Oikopleuridae</taxon>
        <taxon>Oikopleura</taxon>
    </lineage>
</organism>
<keyword evidence="6" id="KW-1015">Disulfide bond</keyword>
<dbReference type="PRINTS" id="PR00722">
    <property type="entry name" value="CHYMOTRYPSIN"/>
</dbReference>
<keyword evidence="10" id="KW-1185">Reference proteome</keyword>
<feature type="domain" description="Peptidase S1" evidence="8">
    <location>
        <begin position="67"/>
        <end position="170"/>
    </location>
</feature>
<dbReference type="InParanoid" id="E4X1V7"/>
<accession>E4X1V7</accession>
<dbReference type="PROSITE" id="PS50240">
    <property type="entry name" value="TRYPSIN_DOM"/>
    <property type="match status" value="1"/>
</dbReference>
<dbReference type="GO" id="GO:0006508">
    <property type="term" value="P:proteolysis"/>
    <property type="evidence" value="ECO:0007669"/>
    <property type="project" value="UniProtKB-KW"/>
</dbReference>
<dbReference type="Pfam" id="PF00089">
    <property type="entry name" value="Trypsin"/>
    <property type="match status" value="1"/>
</dbReference>
<dbReference type="InterPro" id="IPR050127">
    <property type="entry name" value="Serine_Proteases_S1"/>
</dbReference>
<evidence type="ECO:0000256" key="6">
    <source>
        <dbReference type="ARBA" id="ARBA00023157"/>
    </source>
</evidence>
<reference evidence="9" key="1">
    <citation type="journal article" date="2010" name="Science">
        <title>Plasticity of animal genome architecture unmasked by rapid evolution of a pelagic tunicate.</title>
        <authorList>
            <person name="Denoeud F."/>
            <person name="Henriet S."/>
            <person name="Mungpakdee S."/>
            <person name="Aury J.M."/>
            <person name="Da Silva C."/>
            <person name="Brinkmann H."/>
            <person name="Mikhaleva J."/>
            <person name="Olsen L.C."/>
            <person name="Jubin C."/>
            <person name="Canestro C."/>
            <person name="Bouquet J.M."/>
            <person name="Danks G."/>
            <person name="Poulain J."/>
            <person name="Campsteijn C."/>
            <person name="Adamski M."/>
            <person name="Cross I."/>
            <person name="Yadetie F."/>
            <person name="Muffato M."/>
            <person name="Louis A."/>
            <person name="Butcher S."/>
            <person name="Tsagkogeorga G."/>
            <person name="Konrad A."/>
            <person name="Singh S."/>
            <person name="Jensen M.F."/>
            <person name="Cong E.H."/>
            <person name="Eikeseth-Otteraa H."/>
            <person name="Noel B."/>
            <person name="Anthouard V."/>
            <person name="Porcel B.M."/>
            <person name="Kachouri-Lafond R."/>
            <person name="Nishino A."/>
            <person name="Ugolini M."/>
            <person name="Chourrout P."/>
            <person name="Nishida H."/>
            <person name="Aasland R."/>
            <person name="Huzurbazar S."/>
            <person name="Westhof E."/>
            <person name="Delsuc F."/>
            <person name="Lehrach H."/>
            <person name="Reinhardt R."/>
            <person name="Weissenbach J."/>
            <person name="Roy S.W."/>
            <person name="Artiguenave F."/>
            <person name="Postlethwait J.H."/>
            <person name="Manak J.R."/>
            <person name="Thompson E.M."/>
            <person name="Jaillon O."/>
            <person name="Du Pasquier L."/>
            <person name="Boudinot P."/>
            <person name="Liberles D.A."/>
            <person name="Volff J.N."/>
            <person name="Philippe H."/>
            <person name="Lenhard B."/>
            <person name="Roest Crollius H."/>
            <person name="Wincker P."/>
            <person name="Chourrout D."/>
        </authorList>
    </citation>
    <scope>NUCLEOTIDE SEQUENCE [LARGE SCALE GENOMIC DNA]</scope>
</reference>
<dbReference type="InterPro" id="IPR001254">
    <property type="entry name" value="Trypsin_dom"/>
</dbReference>
<dbReference type="GO" id="GO:0005615">
    <property type="term" value="C:extracellular space"/>
    <property type="evidence" value="ECO:0007669"/>
    <property type="project" value="TreeGrafter"/>
</dbReference>
<dbReference type="InterPro" id="IPR018114">
    <property type="entry name" value="TRYPSIN_HIS"/>
</dbReference>
<dbReference type="AlphaFoldDB" id="E4X1V7"/>
<name>E4X1V7_OIKDI</name>
<keyword evidence="3" id="KW-0645">Protease</keyword>
<feature type="chain" id="PRO_5003190826" description="Peptidase S1 domain-containing protein" evidence="7">
    <location>
        <begin position="30"/>
        <end position="170"/>
    </location>
</feature>
<keyword evidence="5" id="KW-0720">Serine protease</keyword>
<sequence>MINFFKLKLFIKAVCILISLALISKMTKTEDFDNKDTPTTEENKEKCATNISRMIEKNQMNPDLQMVIETTKISYSPNINDLVYVVSVQIGSKGTCSGISVNENWIISAAHCYSSRVNIFFGQMNGTYSHIISSSRVIRHPNYNSWTFENNIMLIKLSSIRVSNNYILQN</sequence>
<evidence type="ECO:0000256" key="1">
    <source>
        <dbReference type="ARBA" id="ARBA00004613"/>
    </source>
</evidence>
<dbReference type="InterPro" id="IPR043504">
    <property type="entry name" value="Peptidase_S1_PA_chymotrypsin"/>
</dbReference>
<keyword evidence="7" id="KW-0732">Signal</keyword>
<dbReference type="Gene3D" id="2.40.10.10">
    <property type="entry name" value="Trypsin-like serine proteases"/>
    <property type="match status" value="1"/>
</dbReference>
<dbReference type="PANTHER" id="PTHR24264">
    <property type="entry name" value="TRYPSIN-RELATED"/>
    <property type="match status" value="1"/>
</dbReference>
<dbReference type="Proteomes" id="UP000001307">
    <property type="component" value="Unassembled WGS sequence"/>
</dbReference>
<evidence type="ECO:0000313" key="10">
    <source>
        <dbReference type="Proteomes" id="UP000001307"/>
    </source>
</evidence>
<feature type="signal peptide" evidence="7">
    <location>
        <begin position="1"/>
        <end position="29"/>
    </location>
</feature>
<protein>
    <recommendedName>
        <fullName evidence="8">Peptidase S1 domain-containing protein</fullName>
    </recommendedName>
</protein>
<proteinExistence type="predicted"/>
<evidence type="ECO:0000313" key="9">
    <source>
        <dbReference type="EMBL" id="CBY23424.1"/>
    </source>
</evidence>
<evidence type="ECO:0000256" key="2">
    <source>
        <dbReference type="ARBA" id="ARBA00022525"/>
    </source>
</evidence>
<comment type="subcellular location">
    <subcellularLocation>
        <location evidence="1">Secreted</location>
    </subcellularLocation>
</comment>
<dbReference type="InterPro" id="IPR009003">
    <property type="entry name" value="Peptidase_S1_PA"/>
</dbReference>
<evidence type="ECO:0000259" key="8">
    <source>
        <dbReference type="PROSITE" id="PS50240"/>
    </source>
</evidence>
<evidence type="ECO:0000256" key="3">
    <source>
        <dbReference type="ARBA" id="ARBA00022670"/>
    </source>
</evidence>
<dbReference type="OrthoDB" id="10059102at2759"/>
<evidence type="ECO:0000256" key="5">
    <source>
        <dbReference type="ARBA" id="ARBA00022825"/>
    </source>
</evidence>
<dbReference type="SUPFAM" id="SSF50494">
    <property type="entry name" value="Trypsin-like serine proteases"/>
    <property type="match status" value="1"/>
</dbReference>
<keyword evidence="2" id="KW-0964">Secreted</keyword>
<dbReference type="EMBL" id="FN653021">
    <property type="protein sequence ID" value="CBY23424.1"/>
    <property type="molecule type" value="Genomic_DNA"/>
</dbReference>
<keyword evidence="4" id="KW-0378">Hydrolase</keyword>
<dbReference type="FunFam" id="2.40.10.10:FF:000166">
    <property type="entry name" value="Trypsin"/>
    <property type="match status" value="1"/>
</dbReference>
<gene>
    <name evidence="9" type="ORF">GSOID_T00015862001</name>
</gene>
<dbReference type="PROSITE" id="PS00134">
    <property type="entry name" value="TRYPSIN_HIS"/>
    <property type="match status" value="1"/>
</dbReference>
<evidence type="ECO:0000256" key="4">
    <source>
        <dbReference type="ARBA" id="ARBA00022801"/>
    </source>
</evidence>
<dbReference type="GO" id="GO:0004252">
    <property type="term" value="F:serine-type endopeptidase activity"/>
    <property type="evidence" value="ECO:0007669"/>
    <property type="project" value="InterPro"/>
</dbReference>
<evidence type="ECO:0000256" key="7">
    <source>
        <dbReference type="SAM" id="SignalP"/>
    </source>
</evidence>
<dbReference type="PANTHER" id="PTHR24264:SF15">
    <property type="entry name" value="RIKEN CDNA 2210010C04 GENE"/>
    <property type="match status" value="1"/>
</dbReference>
<dbReference type="InterPro" id="IPR001314">
    <property type="entry name" value="Peptidase_S1A"/>
</dbReference>